<dbReference type="Proteomes" id="UP000054383">
    <property type="component" value="Unassembled WGS sequence"/>
</dbReference>
<dbReference type="Pfam" id="PF04082">
    <property type="entry name" value="Fungal_trans"/>
    <property type="match status" value="1"/>
</dbReference>
<dbReference type="OMA" id="VYWEMPR"/>
<keyword evidence="3" id="KW-0238">DNA-binding</keyword>
<dbReference type="AlphaFoldDB" id="A0A0U1M8W9"/>
<sequence>MADRRQSESAADPAGNAPHSQPSPAVPNAGHASFRRQRASRACEVRCDAASLGVPCTNCVAFAIECRIPTPKRKKNQQARSRDTDGDEADNNNGPDEQAHENKPRQTPEYPPTNPMSIDGMPATALTSSQQAQEAVNAGTYAQFMKPKFTRAPIKEPGRVAYLGESSNLSLLVHDRGHTDVVHYPLPENIRGTRARLTELDNLEIEILHQRGAFLLPPRQLCDELVEAYFKWVAPVVPIINRNRFMRRYRDPKNPPSLLLLQAILLAGSRVCSNPQLMDQNGSTIPASTTFYKRAKALYDANYEDDRVTIVQALVLMGWYWEGPEDVTKNVFYWSRVAIVVAQGSGMHRSVESSQLNRTDKRLWKRIWWTLFTRDRSVAVALGRPININIDDSDVEMLTEEDFIEDDGDAPAEYQPDPVHVQFFLQYVKLCEIMGLVLSQQYSVASKSRRTNAIDLTHSDMALADWLQNCPKEVYWERSRHHFWGALLHSNYYTTLCLLHRAHMPPASASANSYRTEEIAYPSRTIAFQAAGMITSIVEKLQAHDEIRFTPAFIVYSLFSALIMHVYQMRSSVPSVIATCQERMGICMRALKDVSKVWLVAKMVHTLFESILGNKVLEERLQRAPGKRHQKSRTENTNNHHNGNHQQQPLKKNDPPKRKFDDMDFGLPNGGPTPPVSYERSRPQTPAATPLRELPPHGQPGMNPMQASPGVVKLPDGTQATGTSRGNTRPTTPFNAPFSLPATPPDLFLVTRNSPNLSPTLWENFQPDQLFPDGTNFFPTLPSPQNTMVDPQMPGANSMPGQGHPMMNQQMPTRNVAGAQSSPPLVTAIPPEMGGIQSAPPQNMFGIEHTQSWQGLDAALAGNGVDAASQEDNWSNSSRSNGPTAPTTLNVEDWFQFFGINGGFGDLVTDPMAS</sequence>
<protein>
    <submittedName>
        <fullName evidence="8">Cutinase transcription factor 1 alpha</fullName>
    </submittedName>
</protein>
<evidence type="ECO:0000256" key="6">
    <source>
        <dbReference type="SAM" id="MobiDB-lite"/>
    </source>
</evidence>
<dbReference type="CDD" id="cd12148">
    <property type="entry name" value="fungal_TF_MHR"/>
    <property type="match status" value="1"/>
</dbReference>
<evidence type="ECO:0000256" key="4">
    <source>
        <dbReference type="ARBA" id="ARBA00023163"/>
    </source>
</evidence>
<dbReference type="GO" id="GO:0003677">
    <property type="term" value="F:DNA binding"/>
    <property type="evidence" value="ECO:0007669"/>
    <property type="project" value="UniProtKB-KW"/>
</dbReference>
<dbReference type="OrthoDB" id="25391at2759"/>
<evidence type="ECO:0000256" key="1">
    <source>
        <dbReference type="ARBA" id="ARBA00022833"/>
    </source>
</evidence>
<feature type="compositionally biased region" description="Polar residues" evidence="6">
    <location>
        <begin position="870"/>
        <end position="887"/>
    </location>
</feature>
<feature type="compositionally biased region" description="Low complexity" evidence="6">
    <location>
        <begin position="636"/>
        <end position="648"/>
    </location>
</feature>
<keyword evidence="9" id="KW-1185">Reference proteome</keyword>
<evidence type="ECO:0000256" key="3">
    <source>
        <dbReference type="ARBA" id="ARBA00023125"/>
    </source>
</evidence>
<evidence type="ECO:0000313" key="9">
    <source>
        <dbReference type="Proteomes" id="UP000054383"/>
    </source>
</evidence>
<name>A0A0U1M8W9_TALIS</name>
<dbReference type="CDD" id="cd00067">
    <property type="entry name" value="GAL4"/>
    <property type="match status" value="1"/>
</dbReference>
<evidence type="ECO:0000259" key="7">
    <source>
        <dbReference type="SMART" id="SM00906"/>
    </source>
</evidence>
<feature type="region of interest" description="Disordered" evidence="6">
    <location>
        <begin position="867"/>
        <end position="887"/>
    </location>
</feature>
<reference evidence="8 9" key="1">
    <citation type="submission" date="2015-04" db="EMBL/GenBank/DDBJ databases">
        <authorList>
            <person name="Syromyatnikov M.Y."/>
            <person name="Popov V.N."/>
        </authorList>
    </citation>
    <scope>NUCLEOTIDE SEQUENCE [LARGE SCALE GENOMIC DNA]</scope>
    <source>
        <strain evidence="8">WF-38-12</strain>
    </source>
</reference>
<evidence type="ECO:0000313" key="8">
    <source>
        <dbReference type="EMBL" id="CRG91471.1"/>
    </source>
</evidence>
<feature type="domain" description="Xylanolytic transcriptional activator regulatory" evidence="7">
    <location>
        <begin position="331"/>
        <end position="404"/>
    </location>
</feature>
<proteinExistence type="predicted"/>
<evidence type="ECO:0000256" key="5">
    <source>
        <dbReference type="ARBA" id="ARBA00023242"/>
    </source>
</evidence>
<dbReference type="EMBL" id="CVMT01000009">
    <property type="protein sequence ID" value="CRG91471.1"/>
    <property type="molecule type" value="Genomic_DNA"/>
</dbReference>
<feature type="region of interest" description="Disordered" evidence="6">
    <location>
        <begin position="622"/>
        <end position="740"/>
    </location>
</feature>
<dbReference type="InterPro" id="IPR052073">
    <property type="entry name" value="Amide_Lactam_Regulators"/>
</dbReference>
<dbReference type="STRING" id="28573.A0A0U1M8W9"/>
<feature type="region of interest" description="Disordered" evidence="6">
    <location>
        <begin position="71"/>
        <end position="129"/>
    </location>
</feature>
<feature type="compositionally biased region" description="Polar residues" evidence="6">
    <location>
        <begin position="718"/>
        <end position="734"/>
    </location>
</feature>
<feature type="region of interest" description="Disordered" evidence="6">
    <location>
        <begin position="1"/>
        <end position="33"/>
    </location>
</feature>
<evidence type="ECO:0000256" key="2">
    <source>
        <dbReference type="ARBA" id="ARBA00023015"/>
    </source>
</evidence>
<dbReference type="InterPro" id="IPR001138">
    <property type="entry name" value="Zn2Cys6_DnaBD"/>
</dbReference>
<keyword evidence="4" id="KW-0804">Transcription</keyword>
<keyword evidence="5" id="KW-0539">Nucleus</keyword>
<dbReference type="GO" id="GO:0008270">
    <property type="term" value="F:zinc ion binding"/>
    <property type="evidence" value="ECO:0007669"/>
    <property type="project" value="InterPro"/>
</dbReference>
<dbReference type="PANTHER" id="PTHR47171:SF3">
    <property type="entry name" value="FARA-RELATED"/>
    <property type="match status" value="1"/>
</dbReference>
<dbReference type="PANTHER" id="PTHR47171">
    <property type="entry name" value="FARA-RELATED"/>
    <property type="match status" value="1"/>
</dbReference>
<accession>A0A0U1M8W9</accession>
<dbReference type="InterPro" id="IPR007219">
    <property type="entry name" value="XnlR_reg_dom"/>
</dbReference>
<keyword evidence="1" id="KW-0862">Zinc</keyword>
<gene>
    <name evidence="8" type="ORF">PISL3812_08520</name>
</gene>
<dbReference type="SMART" id="SM00906">
    <property type="entry name" value="Fungal_trans"/>
    <property type="match status" value="1"/>
</dbReference>
<dbReference type="GO" id="GO:0000981">
    <property type="term" value="F:DNA-binding transcription factor activity, RNA polymerase II-specific"/>
    <property type="evidence" value="ECO:0007669"/>
    <property type="project" value="InterPro"/>
</dbReference>
<feature type="compositionally biased region" description="Basic and acidic residues" evidence="6">
    <location>
        <begin position="651"/>
        <end position="662"/>
    </location>
</feature>
<feature type="compositionally biased region" description="Basic and acidic residues" evidence="6">
    <location>
        <begin position="97"/>
        <end position="106"/>
    </location>
</feature>
<organism evidence="8 9">
    <name type="scientific">Talaromyces islandicus</name>
    <name type="common">Penicillium islandicum</name>
    <dbReference type="NCBI Taxonomy" id="28573"/>
    <lineage>
        <taxon>Eukaryota</taxon>
        <taxon>Fungi</taxon>
        <taxon>Dikarya</taxon>
        <taxon>Ascomycota</taxon>
        <taxon>Pezizomycotina</taxon>
        <taxon>Eurotiomycetes</taxon>
        <taxon>Eurotiomycetidae</taxon>
        <taxon>Eurotiales</taxon>
        <taxon>Trichocomaceae</taxon>
        <taxon>Talaromyces</taxon>
        <taxon>Talaromyces sect. Islandici</taxon>
    </lineage>
</organism>
<dbReference type="GO" id="GO:0006351">
    <property type="term" value="P:DNA-templated transcription"/>
    <property type="evidence" value="ECO:0007669"/>
    <property type="project" value="InterPro"/>
</dbReference>
<keyword evidence="2" id="KW-0805">Transcription regulation</keyword>